<reference evidence="6 7" key="1">
    <citation type="journal article" date="2024" name="Commun. Biol.">
        <title>Comparative genomic analysis of thermophilic fungi reveals convergent evolutionary adaptations and gene losses.</title>
        <authorList>
            <person name="Steindorff A.S."/>
            <person name="Aguilar-Pontes M.V."/>
            <person name="Robinson A.J."/>
            <person name="Andreopoulos B."/>
            <person name="LaButti K."/>
            <person name="Kuo A."/>
            <person name="Mondo S."/>
            <person name="Riley R."/>
            <person name="Otillar R."/>
            <person name="Haridas S."/>
            <person name="Lipzen A."/>
            <person name="Grimwood J."/>
            <person name="Schmutz J."/>
            <person name="Clum A."/>
            <person name="Reid I.D."/>
            <person name="Moisan M.C."/>
            <person name="Butler G."/>
            <person name="Nguyen T.T.M."/>
            <person name="Dewar K."/>
            <person name="Conant G."/>
            <person name="Drula E."/>
            <person name="Henrissat B."/>
            <person name="Hansel C."/>
            <person name="Singer S."/>
            <person name="Hutchinson M.I."/>
            <person name="de Vries R.P."/>
            <person name="Natvig D.O."/>
            <person name="Powell A.J."/>
            <person name="Tsang A."/>
            <person name="Grigoriev I.V."/>
        </authorList>
    </citation>
    <scope>NUCLEOTIDE SEQUENCE [LARGE SCALE GENOMIC DNA]</scope>
    <source>
        <strain evidence="6 7">ATCC 24622</strain>
    </source>
</reference>
<evidence type="ECO:0000313" key="6">
    <source>
        <dbReference type="EMBL" id="KAL1853580.1"/>
    </source>
</evidence>
<dbReference type="Pfam" id="PF00328">
    <property type="entry name" value="His_Phos_2"/>
    <property type="match status" value="1"/>
</dbReference>
<dbReference type="PROSITE" id="PS00616">
    <property type="entry name" value="HIS_ACID_PHOSPHAT_1"/>
    <property type="match status" value="1"/>
</dbReference>
<evidence type="ECO:0000256" key="1">
    <source>
        <dbReference type="ARBA" id="ARBA00005375"/>
    </source>
</evidence>
<gene>
    <name evidence="6" type="ORF">VTK73DRAFT_8931</name>
</gene>
<keyword evidence="5" id="KW-0812">Transmembrane</keyword>
<dbReference type="PROSITE" id="PS00778">
    <property type="entry name" value="HIS_ACID_PHOSPHAT_2"/>
    <property type="match status" value="1"/>
</dbReference>
<comment type="caution">
    <text evidence="6">The sequence shown here is derived from an EMBL/GenBank/DDBJ whole genome shotgun (WGS) entry which is preliminary data.</text>
</comment>
<dbReference type="EMBL" id="JAZHXJ010000698">
    <property type="protein sequence ID" value="KAL1853580.1"/>
    <property type="molecule type" value="Genomic_DNA"/>
</dbReference>
<keyword evidence="3" id="KW-0378">Hydrolase</keyword>
<feature type="region of interest" description="Disordered" evidence="4">
    <location>
        <begin position="1"/>
        <end position="35"/>
    </location>
</feature>
<keyword evidence="5" id="KW-0472">Membrane</keyword>
<dbReference type="InterPro" id="IPR029033">
    <property type="entry name" value="His_PPase_superfam"/>
</dbReference>
<evidence type="ECO:0000256" key="4">
    <source>
        <dbReference type="SAM" id="MobiDB-lite"/>
    </source>
</evidence>
<dbReference type="Gene3D" id="3.40.50.1240">
    <property type="entry name" value="Phosphoglycerate mutase-like"/>
    <property type="match status" value="1"/>
</dbReference>
<evidence type="ECO:0000313" key="7">
    <source>
        <dbReference type="Proteomes" id="UP001586593"/>
    </source>
</evidence>
<comment type="similarity">
    <text evidence="1">Belongs to the histidine acid phosphatase family.</text>
</comment>
<dbReference type="CDD" id="cd07061">
    <property type="entry name" value="HP_HAP_like"/>
    <property type="match status" value="1"/>
</dbReference>
<name>A0ABR3W5A3_9PEZI</name>
<dbReference type="SUPFAM" id="SSF53254">
    <property type="entry name" value="Phosphoglycerate mutase-like"/>
    <property type="match status" value="1"/>
</dbReference>
<dbReference type="PANTHER" id="PTHR20963">
    <property type="entry name" value="MULTIPLE INOSITOL POLYPHOSPHATE PHOSPHATASE-RELATED"/>
    <property type="match status" value="1"/>
</dbReference>
<dbReference type="InterPro" id="IPR033379">
    <property type="entry name" value="Acid_Pase_AS"/>
</dbReference>
<keyword evidence="7" id="KW-1185">Reference proteome</keyword>
<proteinExistence type="inferred from homology"/>
<dbReference type="Proteomes" id="UP001586593">
    <property type="component" value="Unassembled WGS sequence"/>
</dbReference>
<feature type="transmembrane region" description="Helical" evidence="5">
    <location>
        <begin position="42"/>
        <end position="63"/>
    </location>
</feature>
<evidence type="ECO:0000256" key="5">
    <source>
        <dbReference type="SAM" id="Phobius"/>
    </source>
</evidence>
<protein>
    <recommendedName>
        <fullName evidence="2">3-phytase</fullName>
        <ecNumber evidence="2">3.1.3.8</ecNumber>
    </recommendedName>
</protein>
<dbReference type="EC" id="3.1.3.8" evidence="2"/>
<accession>A0ABR3W5A3</accession>
<organism evidence="6 7">
    <name type="scientific">Phialemonium thermophilum</name>
    <dbReference type="NCBI Taxonomy" id="223376"/>
    <lineage>
        <taxon>Eukaryota</taxon>
        <taxon>Fungi</taxon>
        <taxon>Dikarya</taxon>
        <taxon>Ascomycota</taxon>
        <taxon>Pezizomycotina</taxon>
        <taxon>Sordariomycetes</taxon>
        <taxon>Sordariomycetidae</taxon>
        <taxon>Cephalothecales</taxon>
        <taxon>Cephalothecaceae</taxon>
        <taxon>Phialemonium</taxon>
    </lineage>
</organism>
<dbReference type="PANTHER" id="PTHR20963:SF43">
    <property type="entry name" value="PUTATIVE (AFU_ORTHOLOGUE AFUA_7G01240)-RELATED"/>
    <property type="match status" value="1"/>
</dbReference>
<keyword evidence="5" id="KW-1133">Transmembrane helix</keyword>
<evidence type="ECO:0000256" key="2">
    <source>
        <dbReference type="ARBA" id="ARBA00012632"/>
    </source>
</evidence>
<sequence>MQAPSTSRVAYRPAGQEDGDDDMAEAKWQAPPSHKPAMGRRVYAVVLVALVSCMAICLGLSGLGSRLLVGMPSLHQGEGASDADCPCRPSKVPQYFQTSPELWAGPTATGKAAFLAQTVTFNPTATYVPNEPLKTDIPIEGMGAQNESIFKMMGYLSPYTPSPGFGVDEYPLPPGAEIIQVQMLSRHGSRYPTGPDVHGFGEKVRKAAGKFKAKGPLSFLNDWEYQLGEEILVPNGRQELFDSGVLHSYMYSQLYNPSSKIIVRTTTQDRMLKSAEYFVAGFFGLSWTNNATIEVIIEEKNFNNSLAGELNCPNSSKWRLGNAAANLWIETYLQDATVRLSKLVDGFDWTVKDTYAAQTMCPYETVAYGFSRFCDLFTYDEWIGFGYAVDLNFGGNNGFLSPYGRAIGVGYQQEVLARLKNHTLGYSGSQINVTLDNNTETFPLNQSLYFDFSHDTNIISVLTAFGLRQFAEPLPNSTYPGAHNFTVSHMTPFAARLDIEIIRTPRPLAADRSGYLPESDSAAGETKYVHFLLNQRTVPLGWSLPECGADRVDGWCELETFIRVQEEMTRLAGYDHACHGEYEEPAFGDVTDGVPP</sequence>
<evidence type="ECO:0000256" key="3">
    <source>
        <dbReference type="ARBA" id="ARBA00022801"/>
    </source>
</evidence>
<dbReference type="InterPro" id="IPR000560">
    <property type="entry name" value="His_Pase_clade-2"/>
</dbReference>